<accession>A0AAE1E7D8</accession>
<evidence type="ECO:0000259" key="8">
    <source>
        <dbReference type="Pfam" id="PF23598"/>
    </source>
</evidence>
<dbReference type="FunFam" id="3.80.10.10:FF:000115">
    <property type="entry name" value="leucine-rich repeat protein SHOC-2"/>
    <property type="match status" value="1"/>
</dbReference>
<keyword evidence="2" id="KW-0677">Repeat</keyword>
<dbReference type="Pfam" id="PF23598">
    <property type="entry name" value="LRR_14"/>
    <property type="match status" value="2"/>
</dbReference>
<dbReference type="SMART" id="SM00365">
    <property type="entry name" value="LRR_SD22"/>
    <property type="match status" value="7"/>
</dbReference>
<dbReference type="Gene3D" id="3.80.10.10">
    <property type="entry name" value="Ribonuclease Inhibitor"/>
    <property type="match status" value="4"/>
</dbReference>
<evidence type="ECO:0000256" key="4">
    <source>
        <dbReference type="ARBA" id="ARBA00029588"/>
    </source>
</evidence>
<feature type="region of interest" description="Disordered" evidence="7">
    <location>
        <begin position="67"/>
        <end position="114"/>
    </location>
</feature>
<dbReference type="SMART" id="SM00369">
    <property type="entry name" value="LRR_TYP"/>
    <property type="match status" value="16"/>
</dbReference>
<dbReference type="Proteomes" id="UP001283361">
    <property type="component" value="Unassembled WGS sequence"/>
</dbReference>
<dbReference type="InterPro" id="IPR001611">
    <property type="entry name" value="Leu-rich_rpt"/>
</dbReference>
<dbReference type="InterPro" id="IPR003591">
    <property type="entry name" value="Leu-rich_rpt_typical-subtyp"/>
</dbReference>
<evidence type="ECO:0000256" key="6">
    <source>
        <dbReference type="ARBA" id="ARBA00032455"/>
    </source>
</evidence>
<feature type="compositionally biased region" description="Polar residues" evidence="7">
    <location>
        <begin position="94"/>
        <end position="104"/>
    </location>
</feature>
<organism evidence="9 10">
    <name type="scientific">Elysia crispata</name>
    <name type="common">lettuce slug</name>
    <dbReference type="NCBI Taxonomy" id="231223"/>
    <lineage>
        <taxon>Eukaryota</taxon>
        <taxon>Metazoa</taxon>
        <taxon>Spiralia</taxon>
        <taxon>Lophotrochozoa</taxon>
        <taxon>Mollusca</taxon>
        <taxon>Gastropoda</taxon>
        <taxon>Heterobranchia</taxon>
        <taxon>Euthyneura</taxon>
        <taxon>Panpulmonata</taxon>
        <taxon>Sacoglossa</taxon>
        <taxon>Placobranchoidea</taxon>
        <taxon>Plakobranchidae</taxon>
        <taxon>Elysia</taxon>
    </lineage>
</organism>
<dbReference type="PANTHER" id="PTHR48051:SF39">
    <property type="entry name" value="P53-INDUCED DEATH DOMAIN PROTEIN 1"/>
    <property type="match status" value="1"/>
</dbReference>
<comment type="similarity">
    <text evidence="3">Belongs to the SHOC2 family.</text>
</comment>
<feature type="domain" description="Disease resistance R13L4/SHOC-2-like LRR" evidence="8">
    <location>
        <begin position="255"/>
        <end position="421"/>
    </location>
</feature>
<evidence type="ECO:0000256" key="7">
    <source>
        <dbReference type="SAM" id="MobiDB-lite"/>
    </source>
</evidence>
<sequence>MSSKKTTSKSRENSAAAERLADWKGADSYLGQGPLSQADSDSPEYDRGAFGQEPLFYDDLDGAVDTMSIKDGPGDKLQDKKSSMSSLAIDPSSGKKQVSVTMPGQSKAKPCVPQRPSVKADLDVAKEFKKCKEEWSARLDLSKSQISLLPTSIKELTCLQELYLYSNRLMQLPAEMGSLTNLMTLALNENSISSLPETFAALTELRVLDLRHNKLQEIPKVVYQLRSLNTLFLRFNRIRVVDEEISNLTSLTKFSLRENKIKELPNGIGRLEKLVIFDISHNHLEHLPESIGNCVMLNSLDLQHNELLDIPDSIGNLTALTRLGLRYNRLSVIPSTLANCVNMDEFNVEGNNISFLPEGLLSSLTKLTSITLSRNYFEKYPTGGPSQFCSVYSLNMEHNRVNNIPLGIFSRARHLTKLNMKDNQLSALPLVCSADISIGHSGHFDITSHIASAKHKKRGECSKQISISSMFAAKGASAEDGHTNKVTYAEALMVDFIARHNLSLSVANSLPELIKSMCPDSSIAKDLKCARSKSTAMTKELSKVVKESLVDRMKKGPFTISTDGSNDMEKSKLFPIVVRTEVADKTLAPNASKKASKILETLRSRSTRLYIMFLNYTIKLFDSFLTVNQSDSPKAHKMQNSCRKLIIDILVRFVVPAAFGGGKVIEDVDYKSKYNLKHDKDLIIGEMSRVFIENKESNGLNEEKVKDFYKHVKLYFTTCTDYMIKNLPISDPFLKHLAVADPDMIPHSSSDSVRYFAQKFPVLTSETSLDTLLEEFSSLQCAHLPHTCEDVGTWQNMVELSLGTNQLTKVPDDIHNLQKLEVLILSNNALRRLPATIGNLKKLRVLDLEENRLESLPQEIGRLEDLQKLIVQSNQLTSLPRTIGFLKNLQYLGAGENNLTSLPNEIGALDALDSLYINDNQELHSLPSELAFCSNLQIMSIENCPLSQIPADIVARGPSLVIQYLKLQSQYT</sequence>
<evidence type="ECO:0000256" key="3">
    <source>
        <dbReference type="ARBA" id="ARBA00023786"/>
    </source>
</evidence>
<dbReference type="PANTHER" id="PTHR48051">
    <property type="match status" value="1"/>
</dbReference>
<reference evidence="9" key="1">
    <citation type="journal article" date="2023" name="G3 (Bethesda)">
        <title>A reference genome for the long-term kleptoplast-retaining sea slug Elysia crispata morphotype clarki.</title>
        <authorList>
            <person name="Eastman K.E."/>
            <person name="Pendleton A.L."/>
            <person name="Shaikh M.A."/>
            <person name="Suttiyut T."/>
            <person name="Ogas R."/>
            <person name="Tomko P."/>
            <person name="Gavelis G."/>
            <person name="Widhalm J.R."/>
            <person name="Wisecaver J.H."/>
        </authorList>
    </citation>
    <scope>NUCLEOTIDE SEQUENCE</scope>
    <source>
        <strain evidence="9">ECLA1</strain>
    </source>
</reference>
<feature type="region of interest" description="Disordered" evidence="7">
    <location>
        <begin position="1"/>
        <end position="52"/>
    </location>
</feature>
<dbReference type="AlphaFoldDB" id="A0AAE1E7D8"/>
<dbReference type="SUPFAM" id="SSF52058">
    <property type="entry name" value="L domain-like"/>
    <property type="match status" value="2"/>
</dbReference>
<evidence type="ECO:0000256" key="1">
    <source>
        <dbReference type="ARBA" id="ARBA00022614"/>
    </source>
</evidence>
<evidence type="ECO:0000313" key="9">
    <source>
        <dbReference type="EMBL" id="KAK3796275.1"/>
    </source>
</evidence>
<dbReference type="GO" id="GO:0005737">
    <property type="term" value="C:cytoplasm"/>
    <property type="evidence" value="ECO:0007669"/>
    <property type="project" value="TreeGrafter"/>
</dbReference>
<feature type="compositionally biased region" description="Basic and acidic residues" evidence="7">
    <location>
        <begin position="72"/>
        <end position="82"/>
    </location>
</feature>
<evidence type="ECO:0000256" key="5">
    <source>
        <dbReference type="ARBA" id="ARBA00029998"/>
    </source>
</evidence>
<dbReference type="SMART" id="SM00364">
    <property type="entry name" value="LRR_BAC"/>
    <property type="match status" value="10"/>
</dbReference>
<protein>
    <recommendedName>
        <fullName evidence="4">Protein Sur-8 homolog</fullName>
    </recommendedName>
    <alternativeName>
        <fullName evidence="6">Protein soc-2 homolog</fullName>
    </alternativeName>
    <alternativeName>
        <fullName evidence="5">Protein sur-8 homolog</fullName>
    </alternativeName>
</protein>
<comment type="caution">
    <text evidence="9">The sequence shown here is derived from an EMBL/GenBank/DDBJ whole genome shotgun (WGS) entry which is preliminary data.</text>
</comment>
<dbReference type="FunFam" id="3.80.10.10:FF:000031">
    <property type="entry name" value="leucine-rich repeat protein SHOC-2"/>
    <property type="match status" value="1"/>
</dbReference>
<evidence type="ECO:0000256" key="2">
    <source>
        <dbReference type="ARBA" id="ARBA00022737"/>
    </source>
</evidence>
<proteinExistence type="inferred from homology"/>
<dbReference type="Pfam" id="PF13855">
    <property type="entry name" value="LRR_8"/>
    <property type="match status" value="1"/>
</dbReference>
<feature type="domain" description="Disease resistance R13L4/SHOC-2-like LRR" evidence="8">
    <location>
        <begin position="837"/>
        <end position="941"/>
    </location>
</feature>
<dbReference type="EMBL" id="JAWDGP010000898">
    <property type="protein sequence ID" value="KAK3796275.1"/>
    <property type="molecule type" value="Genomic_DNA"/>
</dbReference>
<name>A0AAE1E7D8_9GAST</name>
<dbReference type="PROSITE" id="PS51450">
    <property type="entry name" value="LRR"/>
    <property type="match status" value="3"/>
</dbReference>
<dbReference type="InterPro" id="IPR055414">
    <property type="entry name" value="LRR_R13L4/SHOC2-like"/>
</dbReference>
<keyword evidence="1" id="KW-0433">Leucine-rich repeat</keyword>
<dbReference type="InterPro" id="IPR032675">
    <property type="entry name" value="LRR_dom_sf"/>
</dbReference>
<dbReference type="InterPro" id="IPR050216">
    <property type="entry name" value="LRR_domain-containing"/>
</dbReference>
<keyword evidence="10" id="KW-1185">Reference proteome</keyword>
<gene>
    <name evidence="9" type="ORF">RRG08_041589</name>
</gene>
<evidence type="ECO:0000313" key="10">
    <source>
        <dbReference type="Proteomes" id="UP001283361"/>
    </source>
</evidence>